<dbReference type="InterPro" id="IPR016181">
    <property type="entry name" value="Acyl_CoA_acyltransferase"/>
</dbReference>
<keyword evidence="5" id="KW-1185">Reference proteome</keyword>
<sequence>MIRIRKPSDDTELVRLIKAELLPYSHSVRPHDAHTIRELPKRFRWGVTYVAAKGKTGPPVAFVHCSASRGELLVDMLVTHPQHRGCGHGTSLMSYAEAYGRKHRCAVSRLFVDRSNGRAMAYYHKLGYSVLRFWPDLQCHELIKPL</sequence>
<evidence type="ECO:0000313" key="4">
    <source>
        <dbReference type="EMBL" id="OBR66402.1"/>
    </source>
</evidence>
<dbReference type="SUPFAM" id="SSF55729">
    <property type="entry name" value="Acyl-CoA N-acyltransferases (Nat)"/>
    <property type="match status" value="1"/>
</dbReference>
<dbReference type="EMBL" id="LYPA01000047">
    <property type="protein sequence ID" value="OBR66402.1"/>
    <property type="molecule type" value="Genomic_DNA"/>
</dbReference>
<feature type="domain" description="N-acetyltransferase" evidence="3">
    <location>
        <begin position="2"/>
        <end position="146"/>
    </location>
</feature>
<keyword evidence="1" id="KW-0808">Transferase</keyword>
<evidence type="ECO:0000313" key="5">
    <source>
        <dbReference type="Proteomes" id="UP000092024"/>
    </source>
</evidence>
<dbReference type="Pfam" id="PF00583">
    <property type="entry name" value="Acetyltransf_1"/>
    <property type="match status" value="1"/>
</dbReference>
<dbReference type="AlphaFoldDB" id="A0A1A5YL99"/>
<gene>
    <name evidence="4" type="ORF">A7K91_24615</name>
</gene>
<dbReference type="PANTHER" id="PTHR43420:SF47">
    <property type="entry name" value="N-ACETYLTRANSFERASE DOMAIN-CONTAINING PROTEIN"/>
    <property type="match status" value="1"/>
</dbReference>
<comment type="caution">
    <text evidence="4">The sequence shown here is derived from an EMBL/GenBank/DDBJ whole genome shotgun (WGS) entry which is preliminary data.</text>
</comment>
<evidence type="ECO:0000256" key="2">
    <source>
        <dbReference type="ARBA" id="ARBA00023315"/>
    </source>
</evidence>
<organism evidence="4 5">
    <name type="scientific">Paenibacillus oryzae</name>
    <dbReference type="NCBI Taxonomy" id="1844972"/>
    <lineage>
        <taxon>Bacteria</taxon>
        <taxon>Bacillati</taxon>
        <taxon>Bacillota</taxon>
        <taxon>Bacilli</taxon>
        <taxon>Bacillales</taxon>
        <taxon>Paenibacillaceae</taxon>
        <taxon>Paenibacillus</taxon>
    </lineage>
</organism>
<dbReference type="PROSITE" id="PS51186">
    <property type="entry name" value="GNAT"/>
    <property type="match status" value="1"/>
</dbReference>
<dbReference type="InterPro" id="IPR000182">
    <property type="entry name" value="GNAT_dom"/>
</dbReference>
<evidence type="ECO:0000259" key="3">
    <source>
        <dbReference type="PROSITE" id="PS51186"/>
    </source>
</evidence>
<dbReference type="Gene3D" id="3.40.630.30">
    <property type="match status" value="1"/>
</dbReference>
<evidence type="ECO:0000256" key="1">
    <source>
        <dbReference type="ARBA" id="ARBA00022679"/>
    </source>
</evidence>
<dbReference type="PANTHER" id="PTHR43420">
    <property type="entry name" value="ACETYLTRANSFERASE"/>
    <property type="match status" value="1"/>
</dbReference>
<dbReference type="Proteomes" id="UP000092024">
    <property type="component" value="Unassembled WGS sequence"/>
</dbReference>
<dbReference type="CDD" id="cd04301">
    <property type="entry name" value="NAT_SF"/>
    <property type="match status" value="1"/>
</dbReference>
<proteinExistence type="predicted"/>
<reference evidence="4 5" key="1">
    <citation type="submission" date="2016-05" db="EMBL/GenBank/DDBJ databases">
        <title>Paenibacillus oryzae. sp. nov., isolated from the rice root.</title>
        <authorList>
            <person name="Zhang J."/>
            <person name="Zhang X."/>
        </authorList>
    </citation>
    <scope>NUCLEOTIDE SEQUENCE [LARGE SCALE GENOMIC DNA]</scope>
    <source>
        <strain evidence="4 5">1DrF-4</strain>
    </source>
</reference>
<dbReference type="InterPro" id="IPR050680">
    <property type="entry name" value="YpeA/RimI_acetyltransf"/>
</dbReference>
<protein>
    <recommendedName>
        <fullName evidence="3">N-acetyltransferase domain-containing protein</fullName>
    </recommendedName>
</protein>
<accession>A0A1A5YL99</accession>
<name>A0A1A5YL99_9BACL</name>
<keyword evidence="2" id="KW-0012">Acyltransferase</keyword>
<dbReference type="GO" id="GO:0016747">
    <property type="term" value="F:acyltransferase activity, transferring groups other than amino-acyl groups"/>
    <property type="evidence" value="ECO:0007669"/>
    <property type="project" value="InterPro"/>
</dbReference>